<gene>
    <name evidence="5" type="ORF">WJU16_06560</name>
</gene>
<dbReference type="SMART" id="SM00382">
    <property type="entry name" value="AAA"/>
    <property type="match status" value="1"/>
</dbReference>
<evidence type="ECO:0000259" key="4">
    <source>
        <dbReference type="PROSITE" id="PS50893"/>
    </source>
</evidence>
<dbReference type="Gene3D" id="3.40.50.300">
    <property type="entry name" value="P-loop containing nucleotide triphosphate hydrolases"/>
    <property type="match status" value="1"/>
</dbReference>
<dbReference type="SUPFAM" id="SSF50331">
    <property type="entry name" value="MOP-like"/>
    <property type="match status" value="1"/>
</dbReference>
<evidence type="ECO:0000256" key="3">
    <source>
        <dbReference type="ARBA" id="ARBA00022840"/>
    </source>
</evidence>
<dbReference type="Pfam" id="PF00005">
    <property type="entry name" value="ABC_tran"/>
    <property type="match status" value="1"/>
</dbReference>
<feature type="domain" description="ABC transporter" evidence="4">
    <location>
        <begin position="4"/>
        <end position="232"/>
    </location>
</feature>
<evidence type="ECO:0000313" key="6">
    <source>
        <dbReference type="Proteomes" id="UP001485459"/>
    </source>
</evidence>
<keyword evidence="2" id="KW-0547">Nucleotide-binding</keyword>
<dbReference type="InterPro" id="IPR013611">
    <property type="entry name" value="Transp-assoc_OB_typ2"/>
</dbReference>
<dbReference type="SUPFAM" id="SSF52540">
    <property type="entry name" value="P-loop containing nucleoside triphosphate hydrolases"/>
    <property type="match status" value="1"/>
</dbReference>
<dbReference type="PROSITE" id="PS00211">
    <property type="entry name" value="ABC_TRANSPORTER_1"/>
    <property type="match status" value="1"/>
</dbReference>
<dbReference type="RefSeq" id="WP_341837529.1">
    <property type="nucleotide sequence ID" value="NZ_CP149822.1"/>
</dbReference>
<name>A0ABZ2YTW2_9BACT</name>
<dbReference type="Proteomes" id="UP001485459">
    <property type="component" value="Chromosome"/>
</dbReference>
<evidence type="ECO:0000256" key="2">
    <source>
        <dbReference type="ARBA" id="ARBA00022741"/>
    </source>
</evidence>
<keyword evidence="3 5" id="KW-0067">ATP-binding</keyword>
<dbReference type="InterPro" id="IPR017871">
    <property type="entry name" value="ABC_transporter-like_CS"/>
</dbReference>
<dbReference type="InterPro" id="IPR027417">
    <property type="entry name" value="P-loop_NTPase"/>
</dbReference>
<evidence type="ECO:0000313" key="5">
    <source>
        <dbReference type="EMBL" id="WZN42695.1"/>
    </source>
</evidence>
<dbReference type="PANTHER" id="PTHR42781:SF4">
    <property type="entry name" value="SPERMIDINE_PUTRESCINE IMPORT ATP-BINDING PROTEIN POTA"/>
    <property type="match status" value="1"/>
</dbReference>
<organism evidence="5 6">
    <name type="scientific">Chitinophaga pollutisoli</name>
    <dbReference type="NCBI Taxonomy" id="3133966"/>
    <lineage>
        <taxon>Bacteria</taxon>
        <taxon>Pseudomonadati</taxon>
        <taxon>Bacteroidota</taxon>
        <taxon>Chitinophagia</taxon>
        <taxon>Chitinophagales</taxon>
        <taxon>Chitinophagaceae</taxon>
        <taxon>Chitinophaga</taxon>
    </lineage>
</organism>
<dbReference type="EMBL" id="CP149822">
    <property type="protein sequence ID" value="WZN42695.1"/>
    <property type="molecule type" value="Genomic_DNA"/>
</dbReference>
<dbReference type="InterPro" id="IPR050093">
    <property type="entry name" value="ABC_SmlMolc_Importer"/>
</dbReference>
<dbReference type="PANTHER" id="PTHR42781">
    <property type="entry name" value="SPERMIDINE/PUTRESCINE IMPORT ATP-BINDING PROTEIN POTA"/>
    <property type="match status" value="1"/>
</dbReference>
<dbReference type="GO" id="GO:0005524">
    <property type="term" value="F:ATP binding"/>
    <property type="evidence" value="ECO:0007669"/>
    <property type="project" value="UniProtKB-KW"/>
</dbReference>
<dbReference type="InterPro" id="IPR003439">
    <property type="entry name" value="ABC_transporter-like_ATP-bd"/>
</dbReference>
<evidence type="ECO:0000256" key="1">
    <source>
        <dbReference type="ARBA" id="ARBA00022448"/>
    </source>
</evidence>
<keyword evidence="6" id="KW-1185">Reference proteome</keyword>
<reference evidence="6" key="1">
    <citation type="submission" date="2024-03" db="EMBL/GenBank/DDBJ databases">
        <title>Chitinophaga horti sp. nov., isolated from garden soil.</title>
        <authorList>
            <person name="Lee D.S."/>
            <person name="Han D.M."/>
            <person name="Baek J.H."/>
            <person name="Choi D.G."/>
            <person name="Jeon J.H."/>
            <person name="Jeon C.O."/>
        </authorList>
    </citation>
    <scope>NUCLEOTIDE SEQUENCE [LARGE SCALE GENOMIC DNA]</scope>
    <source>
        <strain evidence="6">GPA1</strain>
    </source>
</reference>
<keyword evidence="1" id="KW-0813">Transport</keyword>
<sequence length="329" mass="36403">MTLLQVSDISKKDKLGFELQPLSFQVENGQKVAIMGASGSGKSTLLRIIAGWAQPDEGGTVLFEGEKVWGPDYRLIPGHPGIAYLSQHYELRNNYRVEELLGYANQLSEEEAGKLFEICRISQFLKRKTDQLSGGEKQRIALARLLVTKPKLLLLDEPYSNLDLIHTHILKSVIRELGETYGITSLLVSHDPDDVLPWADHLIILRDGQLVQQGVPAEVYRQPADAYAAGLLGEFQLFPPDKAKVFALMPGIVINGRSLMVRPEQFRLVNDGSEAIKGVVKEVLFGGSYHDVVVEVPGNLLTVRTTASRHQKGDAVFVALPSKGIWFLP</sequence>
<dbReference type="PROSITE" id="PS50893">
    <property type="entry name" value="ABC_TRANSPORTER_2"/>
    <property type="match status" value="1"/>
</dbReference>
<dbReference type="InterPro" id="IPR003593">
    <property type="entry name" value="AAA+_ATPase"/>
</dbReference>
<proteinExistence type="predicted"/>
<protein>
    <submittedName>
        <fullName evidence="5">ABC transporter ATP-binding protein</fullName>
    </submittedName>
</protein>
<accession>A0ABZ2YTW2</accession>
<dbReference type="InterPro" id="IPR008995">
    <property type="entry name" value="Mo/tungstate-bd_C_term_dom"/>
</dbReference>
<dbReference type="Pfam" id="PF08402">
    <property type="entry name" value="TOBE_2"/>
    <property type="match status" value="1"/>
</dbReference>